<protein>
    <recommendedName>
        <fullName evidence="4">Dehydrin</fullName>
    </recommendedName>
</protein>
<proteinExistence type="predicted"/>
<reference evidence="2 3" key="1">
    <citation type="journal article" date="2012" name="Science">
        <title>The Paleozoic origin of enzymatic lignin decomposition reconstructed from 31 fungal genomes.</title>
        <authorList>
            <person name="Floudas D."/>
            <person name="Binder M."/>
            <person name="Riley R."/>
            <person name="Barry K."/>
            <person name="Blanchette R.A."/>
            <person name="Henrissat B."/>
            <person name="Martinez A.T."/>
            <person name="Otillar R."/>
            <person name="Spatafora J.W."/>
            <person name="Yadav J.S."/>
            <person name="Aerts A."/>
            <person name="Benoit I."/>
            <person name="Boyd A."/>
            <person name="Carlson A."/>
            <person name="Copeland A."/>
            <person name="Coutinho P.M."/>
            <person name="de Vries R.P."/>
            <person name="Ferreira P."/>
            <person name="Findley K."/>
            <person name="Foster B."/>
            <person name="Gaskell J."/>
            <person name="Glotzer D."/>
            <person name="Gorecki P."/>
            <person name="Heitman J."/>
            <person name="Hesse C."/>
            <person name="Hori C."/>
            <person name="Igarashi K."/>
            <person name="Jurgens J.A."/>
            <person name="Kallen N."/>
            <person name="Kersten P."/>
            <person name="Kohler A."/>
            <person name="Kuees U."/>
            <person name="Kumar T.K.A."/>
            <person name="Kuo A."/>
            <person name="LaButti K."/>
            <person name="Larrondo L.F."/>
            <person name="Lindquist E."/>
            <person name="Ling A."/>
            <person name="Lombard V."/>
            <person name="Lucas S."/>
            <person name="Lundell T."/>
            <person name="Martin R."/>
            <person name="McLaughlin D.J."/>
            <person name="Morgenstern I."/>
            <person name="Morin E."/>
            <person name="Murat C."/>
            <person name="Nagy L.G."/>
            <person name="Nolan M."/>
            <person name="Ohm R.A."/>
            <person name="Patyshakuliyeva A."/>
            <person name="Rokas A."/>
            <person name="Ruiz-Duenas F.J."/>
            <person name="Sabat G."/>
            <person name="Salamov A."/>
            <person name="Samejima M."/>
            <person name="Schmutz J."/>
            <person name="Slot J.C."/>
            <person name="St John F."/>
            <person name="Stenlid J."/>
            <person name="Sun H."/>
            <person name="Sun S."/>
            <person name="Syed K."/>
            <person name="Tsang A."/>
            <person name="Wiebenga A."/>
            <person name="Young D."/>
            <person name="Pisabarro A."/>
            <person name="Eastwood D.C."/>
            <person name="Martin F."/>
            <person name="Cullen D."/>
            <person name="Grigoriev I.V."/>
            <person name="Hibbett D.S."/>
        </authorList>
    </citation>
    <scope>NUCLEOTIDE SEQUENCE [LARGE SCALE GENOMIC DNA]</scope>
    <source>
        <strain evidence="2 3">DJM-731 SS1</strain>
    </source>
</reference>
<feature type="compositionally biased region" description="Gly residues" evidence="1">
    <location>
        <begin position="78"/>
        <end position="94"/>
    </location>
</feature>
<dbReference type="EMBL" id="JH795858">
    <property type="protein sequence ID" value="EJU04003.1"/>
    <property type="molecule type" value="Genomic_DNA"/>
</dbReference>
<evidence type="ECO:0000313" key="2">
    <source>
        <dbReference type="EMBL" id="EJU04003.1"/>
    </source>
</evidence>
<dbReference type="AlphaFoldDB" id="M5GFA9"/>
<dbReference type="GeneID" id="63683092"/>
<feature type="region of interest" description="Disordered" evidence="1">
    <location>
        <begin position="1"/>
        <end position="171"/>
    </location>
</feature>
<feature type="compositionally biased region" description="Polar residues" evidence="1">
    <location>
        <begin position="27"/>
        <end position="37"/>
    </location>
</feature>
<evidence type="ECO:0000256" key="1">
    <source>
        <dbReference type="SAM" id="MobiDB-lite"/>
    </source>
</evidence>
<accession>M5GFA9</accession>
<organism evidence="2 3">
    <name type="scientific">Dacryopinax primogenitus (strain DJM 731)</name>
    <name type="common">Brown rot fungus</name>
    <dbReference type="NCBI Taxonomy" id="1858805"/>
    <lineage>
        <taxon>Eukaryota</taxon>
        <taxon>Fungi</taxon>
        <taxon>Dikarya</taxon>
        <taxon>Basidiomycota</taxon>
        <taxon>Agaricomycotina</taxon>
        <taxon>Dacrymycetes</taxon>
        <taxon>Dacrymycetales</taxon>
        <taxon>Dacrymycetaceae</taxon>
        <taxon>Dacryopinax</taxon>
    </lineage>
</organism>
<dbReference type="RefSeq" id="XP_040630897.1">
    <property type="nucleotide sequence ID" value="XM_040768030.1"/>
</dbReference>
<dbReference type="HOGENOM" id="CLU_1447632_0_0_1"/>
<gene>
    <name evidence="2" type="ORF">DACRYDRAFT_105074</name>
</gene>
<dbReference type="Proteomes" id="UP000030653">
    <property type="component" value="Unassembled WGS sequence"/>
</dbReference>
<dbReference type="STRING" id="1858805.M5GFA9"/>
<evidence type="ECO:0000313" key="3">
    <source>
        <dbReference type="Proteomes" id="UP000030653"/>
    </source>
</evidence>
<keyword evidence="3" id="KW-1185">Reference proteome</keyword>
<feature type="compositionally biased region" description="Basic and acidic residues" evidence="1">
    <location>
        <begin position="107"/>
        <end position="118"/>
    </location>
</feature>
<sequence length="187" mass="18935">MSSTHGAVLSPSVGREPDFAQLEGFDNTGNYGSSVTQGGDESFSGRRGGGGERTGVAGGYEGKFKGGGEFGDVTQDRQGGGLQGRTGTGAGGETAGWNPAEAVNGSHKQERWSSEEGHAQGYDMTDTGARAGERDPTAIGAGGDPSNTGDMGYSDGKAEGAAGHGQGKKVGLGEKIKHKIQEVKDKI</sequence>
<name>M5GFA9_DACPD</name>
<feature type="compositionally biased region" description="Gly residues" evidence="1">
    <location>
        <begin position="46"/>
        <end position="70"/>
    </location>
</feature>
<evidence type="ECO:0008006" key="4">
    <source>
        <dbReference type="Google" id="ProtNLM"/>
    </source>
</evidence>